<dbReference type="PANTHER" id="PTHR38011">
    <property type="entry name" value="DIHYDROFOLATE REDUCTASE FAMILY PROTEIN (AFU_ORTHOLOGUE AFUA_8G06820)"/>
    <property type="match status" value="1"/>
</dbReference>
<evidence type="ECO:0000259" key="13">
    <source>
        <dbReference type="Pfam" id="PF01872"/>
    </source>
</evidence>
<dbReference type="InterPro" id="IPR024072">
    <property type="entry name" value="DHFR-like_dom_sf"/>
</dbReference>
<organism evidence="14 15">
    <name type="scientific">Teratosphaeria nubilosa</name>
    <dbReference type="NCBI Taxonomy" id="161662"/>
    <lineage>
        <taxon>Eukaryota</taxon>
        <taxon>Fungi</taxon>
        <taxon>Dikarya</taxon>
        <taxon>Ascomycota</taxon>
        <taxon>Pezizomycotina</taxon>
        <taxon>Dothideomycetes</taxon>
        <taxon>Dothideomycetidae</taxon>
        <taxon>Mycosphaerellales</taxon>
        <taxon>Teratosphaeriaceae</taxon>
        <taxon>Teratosphaeria</taxon>
    </lineage>
</organism>
<dbReference type="SUPFAM" id="SSF53597">
    <property type="entry name" value="Dihydrofolate reductase-like"/>
    <property type="match status" value="1"/>
</dbReference>
<evidence type="ECO:0000256" key="9">
    <source>
        <dbReference type="ARBA" id="ARBA00030073"/>
    </source>
</evidence>
<dbReference type="EMBL" id="ML995851">
    <property type="protein sequence ID" value="KAF2767848.1"/>
    <property type="molecule type" value="Genomic_DNA"/>
</dbReference>
<dbReference type="Proteomes" id="UP000799436">
    <property type="component" value="Unassembled WGS sequence"/>
</dbReference>
<accession>A0A6G1L5Y8</accession>
<dbReference type="InterPro" id="IPR050765">
    <property type="entry name" value="Riboflavin_Biosynth_HTPR"/>
</dbReference>
<evidence type="ECO:0000256" key="12">
    <source>
        <dbReference type="ARBA" id="ARBA00049020"/>
    </source>
</evidence>
<dbReference type="AlphaFoldDB" id="A0A6G1L5Y8"/>
<dbReference type="Gene3D" id="3.40.430.10">
    <property type="entry name" value="Dihydrofolate Reductase, subunit A"/>
    <property type="match status" value="1"/>
</dbReference>
<evidence type="ECO:0000256" key="6">
    <source>
        <dbReference type="ARBA" id="ARBA00022619"/>
    </source>
</evidence>
<evidence type="ECO:0000313" key="15">
    <source>
        <dbReference type="Proteomes" id="UP000799436"/>
    </source>
</evidence>
<feature type="non-terminal residue" evidence="14">
    <location>
        <position position="1"/>
    </location>
</feature>
<comment type="pathway">
    <text evidence="2">Cofactor biosynthesis; riboflavin biosynthesis.</text>
</comment>
<protein>
    <recommendedName>
        <fullName evidence="5">2,5-diamino-6-ribosylamino-4(3H)-pyrimidinone 5'-phosphate reductase</fullName>
        <ecNumber evidence="4">1.1.1.302</ecNumber>
    </recommendedName>
    <alternativeName>
        <fullName evidence="10">2,5-diamino-6-(5-phospho-D-ribosylamino)pyrimidin-4(3H)-one reductase</fullName>
    </alternativeName>
    <alternativeName>
        <fullName evidence="9">2,5-diamino-6-ribitylamino-4(3H)-pyrimidinone 5'-phosphate synthase</fullName>
    </alternativeName>
</protein>
<comment type="similarity">
    <text evidence="3">Belongs to the HTP reductase family.</text>
</comment>
<dbReference type="OrthoDB" id="5432at2759"/>
<comment type="catalytic activity">
    <reaction evidence="12">
        <text>2,5-diamino-6-(1-D-ribitylamino)pyrimidin-4(3H)-one 5'-phosphate + NADP(+) = 2,5-diamino-6-(1-D-ribosylamino)pyrimidin-4(3H)-one 5'-phosphate + NADPH + H(+)</text>
        <dbReference type="Rhea" id="RHEA:27278"/>
        <dbReference type="ChEBI" id="CHEBI:15378"/>
        <dbReference type="ChEBI" id="CHEBI:57783"/>
        <dbReference type="ChEBI" id="CHEBI:58349"/>
        <dbReference type="ChEBI" id="CHEBI:58890"/>
        <dbReference type="ChEBI" id="CHEBI:59545"/>
        <dbReference type="EC" id="1.1.1.302"/>
    </reaction>
</comment>
<name>A0A6G1L5Y8_9PEZI</name>
<evidence type="ECO:0000256" key="2">
    <source>
        <dbReference type="ARBA" id="ARBA00005104"/>
    </source>
</evidence>
<sequence>PSADLPFTTLTYAQSLDSMLSLSPGLRTTLSGPQTKSLTHYLRLHHDAILIGAGTAIPDDPGLNCRYPGVQLESQPRPVIVDPRGRWEAQGSRVLELAGRREGREPWVVGRGSGAEGRVDEVGVRRVWVEEVGDDGRIPWVSILKRLKREGINSVMIEGGASVISALLAFPELVDAVVVTIAPTWLGSGGVAVTPGAKQGEGGERVNAARLGDTVWRQFGADAVVCGRL</sequence>
<evidence type="ECO:0000256" key="4">
    <source>
        <dbReference type="ARBA" id="ARBA00012851"/>
    </source>
</evidence>
<evidence type="ECO:0000256" key="5">
    <source>
        <dbReference type="ARBA" id="ARBA00015035"/>
    </source>
</evidence>
<evidence type="ECO:0000256" key="11">
    <source>
        <dbReference type="ARBA" id="ARBA00047550"/>
    </source>
</evidence>
<dbReference type="InterPro" id="IPR002734">
    <property type="entry name" value="RibDG_C"/>
</dbReference>
<evidence type="ECO:0000256" key="1">
    <source>
        <dbReference type="ARBA" id="ARBA00003555"/>
    </source>
</evidence>
<comment type="catalytic activity">
    <reaction evidence="11">
        <text>2,5-diamino-6-(1-D-ribitylamino)pyrimidin-4(3H)-one 5'-phosphate + NAD(+) = 2,5-diamino-6-(1-D-ribosylamino)pyrimidin-4(3H)-one 5'-phosphate + NADH + H(+)</text>
        <dbReference type="Rhea" id="RHEA:27274"/>
        <dbReference type="ChEBI" id="CHEBI:15378"/>
        <dbReference type="ChEBI" id="CHEBI:57540"/>
        <dbReference type="ChEBI" id="CHEBI:57945"/>
        <dbReference type="ChEBI" id="CHEBI:58890"/>
        <dbReference type="ChEBI" id="CHEBI:59545"/>
        <dbReference type="EC" id="1.1.1.302"/>
    </reaction>
</comment>
<gene>
    <name evidence="14" type="ORF">EJ03DRAFT_261694</name>
</gene>
<evidence type="ECO:0000256" key="8">
    <source>
        <dbReference type="ARBA" id="ARBA00023002"/>
    </source>
</evidence>
<keyword evidence="8" id="KW-0560">Oxidoreductase</keyword>
<evidence type="ECO:0000256" key="3">
    <source>
        <dbReference type="ARBA" id="ARBA00009723"/>
    </source>
</evidence>
<dbReference type="GO" id="GO:0009231">
    <property type="term" value="P:riboflavin biosynthetic process"/>
    <property type="evidence" value="ECO:0007669"/>
    <property type="project" value="UniProtKB-KW"/>
</dbReference>
<dbReference type="PANTHER" id="PTHR38011:SF7">
    <property type="entry name" value="2,5-DIAMINO-6-RIBOSYLAMINO-4(3H)-PYRIMIDINONE 5'-PHOSPHATE REDUCTASE"/>
    <property type="match status" value="1"/>
</dbReference>
<keyword evidence="15" id="KW-1185">Reference proteome</keyword>
<dbReference type="GO" id="GO:0008703">
    <property type="term" value="F:5-amino-6-(5-phosphoribosylamino)uracil reductase activity"/>
    <property type="evidence" value="ECO:0007669"/>
    <property type="project" value="InterPro"/>
</dbReference>
<feature type="domain" description="Bacterial bifunctional deaminase-reductase C-terminal" evidence="13">
    <location>
        <begin position="6"/>
        <end position="224"/>
    </location>
</feature>
<reference evidence="14" key="1">
    <citation type="journal article" date="2020" name="Stud. Mycol.">
        <title>101 Dothideomycetes genomes: a test case for predicting lifestyles and emergence of pathogens.</title>
        <authorList>
            <person name="Haridas S."/>
            <person name="Albert R."/>
            <person name="Binder M."/>
            <person name="Bloem J."/>
            <person name="Labutti K."/>
            <person name="Salamov A."/>
            <person name="Andreopoulos B."/>
            <person name="Baker S."/>
            <person name="Barry K."/>
            <person name="Bills G."/>
            <person name="Bluhm B."/>
            <person name="Cannon C."/>
            <person name="Castanera R."/>
            <person name="Culley D."/>
            <person name="Daum C."/>
            <person name="Ezra D."/>
            <person name="Gonzalez J."/>
            <person name="Henrissat B."/>
            <person name="Kuo A."/>
            <person name="Liang C."/>
            <person name="Lipzen A."/>
            <person name="Lutzoni F."/>
            <person name="Magnuson J."/>
            <person name="Mondo S."/>
            <person name="Nolan M."/>
            <person name="Ohm R."/>
            <person name="Pangilinan J."/>
            <person name="Park H.-J."/>
            <person name="Ramirez L."/>
            <person name="Alfaro M."/>
            <person name="Sun H."/>
            <person name="Tritt A."/>
            <person name="Yoshinaga Y."/>
            <person name="Zwiers L.-H."/>
            <person name="Turgeon B."/>
            <person name="Goodwin S."/>
            <person name="Spatafora J."/>
            <person name="Crous P."/>
            <person name="Grigoriev I."/>
        </authorList>
    </citation>
    <scope>NUCLEOTIDE SEQUENCE</scope>
    <source>
        <strain evidence="14">CBS 116005</strain>
    </source>
</reference>
<evidence type="ECO:0000313" key="14">
    <source>
        <dbReference type="EMBL" id="KAF2767848.1"/>
    </source>
</evidence>
<dbReference type="Pfam" id="PF01872">
    <property type="entry name" value="RibD_C"/>
    <property type="match status" value="1"/>
</dbReference>
<evidence type="ECO:0000256" key="7">
    <source>
        <dbReference type="ARBA" id="ARBA00022857"/>
    </source>
</evidence>
<proteinExistence type="inferred from homology"/>
<evidence type="ECO:0000256" key="10">
    <source>
        <dbReference type="ARBA" id="ARBA00031630"/>
    </source>
</evidence>
<keyword evidence="6" id="KW-0686">Riboflavin biosynthesis</keyword>
<keyword evidence="7" id="KW-0521">NADP</keyword>
<dbReference type="EC" id="1.1.1.302" evidence="4"/>
<feature type="non-terminal residue" evidence="14">
    <location>
        <position position="229"/>
    </location>
</feature>
<comment type="function">
    <text evidence="1">Catalyzes an early step in riboflavin biosynthesis, the NADPH-dependent reduction of the ribose side chain of 2,5-diamino-6-ribosylamino-4(3H)-pyrimidinone 5'-phosphate, yielding 2,5-diamino-6-ribitylamino-4(3H)-pyrimidinone 5'-phosphate.</text>
</comment>